<dbReference type="CDD" id="cd00060">
    <property type="entry name" value="FHA"/>
    <property type="match status" value="1"/>
</dbReference>
<dbReference type="PROSITE" id="PS50006">
    <property type="entry name" value="FHA_DOMAIN"/>
    <property type="match status" value="1"/>
</dbReference>
<dbReference type="RefSeq" id="WP_278012739.1">
    <property type="nucleotide sequence ID" value="NZ_CP121208.1"/>
</dbReference>
<keyword evidence="1" id="KW-0597">Phosphoprotein</keyword>
<dbReference type="Proteomes" id="UP001215216">
    <property type="component" value="Chromosome"/>
</dbReference>
<keyword evidence="4" id="KW-1185">Reference proteome</keyword>
<gene>
    <name evidence="3" type="ORF">P7079_08145</name>
</gene>
<reference evidence="3 4" key="1">
    <citation type="submission" date="2023-03" db="EMBL/GenBank/DDBJ databases">
        <title>Complete genome of Arcanobacterium canis strain DSM 25104 isolated in 2010 from a canine otitis externa in Germany.</title>
        <authorList>
            <person name="Borowiak M."/>
            <person name="Kreitlow A."/>
            <person name="Malorny B."/>
            <person name="Laemmler C."/>
            <person name="Prenger-Berninghoff E."/>
            <person name="Ploetz M."/>
            <person name="Abdulmawjood A."/>
        </authorList>
    </citation>
    <scope>NUCLEOTIDE SEQUENCE [LARGE SCALE GENOMIC DNA]</scope>
    <source>
        <strain evidence="3 4">DSM 25104</strain>
    </source>
</reference>
<dbReference type="Pfam" id="PF00498">
    <property type="entry name" value="FHA"/>
    <property type="match status" value="1"/>
</dbReference>
<evidence type="ECO:0000313" key="4">
    <source>
        <dbReference type="Proteomes" id="UP001215216"/>
    </source>
</evidence>
<feature type="domain" description="FHA" evidence="2">
    <location>
        <begin position="156"/>
        <end position="209"/>
    </location>
</feature>
<evidence type="ECO:0000313" key="3">
    <source>
        <dbReference type="EMBL" id="WFM83344.1"/>
    </source>
</evidence>
<evidence type="ECO:0000259" key="2">
    <source>
        <dbReference type="PROSITE" id="PS50006"/>
    </source>
</evidence>
<protein>
    <submittedName>
        <fullName evidence="3">FHA domain-containing protein</fullName>
    </submittedName>
</protein>
<dbReference type="SMART" id="SM00240">
    <property type="entry name" value="FHA"/>
    <property type="match status" value="1"/>
</dbReference>
<sequence length="246" mass="26223">MGKFRLGVCTGTGYPIGSGVVRAQGIDIDFTLRPSPHAGDDHLASTLDPEAVGNLYRELGEESPEEFPSQLPHMALTEPPLSVRSMTPAEPSRMRKVHGGQVLAALCLLGHPNSPTLVSCRICGANVGEATQWIDPPVLGYLVTNTGAKVGVERDVVIGRDPARKDGQCPKLLKVPSPNKQVSRTHAAVIVAGWALRVIDLESGNGTYVLRQGAEPLRISTTTATRLRDGDVLDLGDGVRIEVVEQ</sequence>
<dbReference type="SUPFAM" id="SSF49879">
    <property type="entry name" value="SMAD/FHA domain"/>
    <property type="match status" value="1"/>
</dbReference>
<proteinExistence type="predicted"/>
<dbReference type="InterPro" id="IPR000253">
    <property type="entry name" value="FHA_dom"/>
</dbReference>
<name>A0ABY8FXX3_9ACTO</name>
<evidence type="ECO:0000256" key="1">
    <source>
        <dbReference type="ARBA" id="ARBA00022553"/>
    </source>
</evidence>
<dbReference type="InterPro" id="IPR008984">
    <property type="entry name" value="SMAD_FHA_dom_sf"/>
</dbReference>
<accession>A0ABY8FXX3</accession>
<organism evidence="3 4">
    <name type="scientific">Arcanobacterium canis</name>
    <dbReference type="NCBI Taxonomy" id="999183"/>
    <lineage>
        <taxon>Bacteria</taxon>
        <taxon>Bacillati</taxon>
        <taxon>Actinomycetota</taxon>
        <taxon>Actinomycetes</taxon>
        <taxon>Actinomycetales</taxon>
        <taxon>Actinomycetaceae</taxon>
        <taxon>Arcanobacterium</taxon>
    </lineage>
</organism>
<dbReference type="Gene3D" id="2.60.200.20">
    <property type="match status" value="1"/>
</dbReference>
<dbReference type="EMBL" id="CP121208">
    <property type="protein sequence ID" value="WFM83344.1"/>
    <property type="molecule type" value="Genomic_DNA"/>
</dbReference>